<dbReference type="WBParaSite" id="SRDH1_59880.1">
    <property type="protein sequence ID" value="SRDH1_59880.1"/>
    <property type="gene ID" value="SRDH1_59880"/>
</dbReference>
<dbReference type="Proteomes" id="UP000050792">
    <property type="component" value="Unassembled WGS sequence"/>
</dbReference>
<evidence type="ECO:0000313" key="1">
    <source>
        <dbReference type="Proteomes" id="UP000050792"/>
    </source>
</evidence>
<evidence type="ECO:0000313" key="3">
    <source>
        <dbReference type="WBParaSite" id="SRDH1_59860.1"/>
    </source>
</evidence>
<proteinExistence type="predicted"/>
<protein>
    <submittedName>
        <fullName evidence="2 3">Uncharacterized protein</fullName>
    </submittedName>
</protein>
<accession>A0AA85FQC1</accession>
<dbReference type="WBParaSite" id="SRDH1_59850.1">
    <property type="protein sequence ID" value="SRDH1_59850.1"/>
    <property type="gene ID" value="SRDH1_59850"/>
</dbReference>
<dbReference type="WBParaSite" id="SRDH1_59860.1">
    <property type="protein sequence ID" value="SRDH1_59860.1"/>
    <property type="gene ID" value="SRDH1_59860"/>
</dbReference>
<dbReference type="AlphaFoldDB" id="A0AA85FQC1"/>
<reference evidence="2 3" key="2">
    <citation type="submission" date="2023-11" db="UniProtKB">
        <authorList>
            <consortium name="WormBaseParasite"/>
        </authorList>
    </citation>
    <scope>IDENTIFICATION</scope>
</reference>
<reference evidence="1" key="1">
    <citation type="submission" date="2022-06" db="EMBL/GenBank/DDBJ databases">
        <authorList>
            <person name="Berger JAMES D."/>
            <person name="Berger JAMES D."/>
        </authorList>
    </citation>
    <scope>NUCLEOTIDE SEQUENCE [LARGE SCALE GENOMIC DNA]</scope>
</reference>
<sequence length="121" mass="13853">MYSIVIFHHNYLDEETDLSGDNGQRIYITVNASGPNSHHHQYFPPQLSGRRYGLKSGLSSENGQRTYITVNEDGSSSYHNRYIPPRLSGRRNGSKSGLYVDNGQRLVYKLHFKGFLVRTNF</sequence>
<evidence type="ECO:0000313" key="4">
    <source>
        <dbReference type="WBParaSite" id="SRDH1_59880.1"/>
    </source>
</evidence>
<keyword evidence="1" id="KW-1185">Reference proteome</keyword>
<evidence type="ECO:0000313" key="2">
    <source>
        <dbReference type="WBParaSite" id="SRDH1_59850.1"/>
    </source>
</evidence>
<name>A0AA85FQC1_9TREM</name>
<organism evidence="1 4">
    <name type="scientific">Schistosoma rodhaini</name>
    <dbReference type="NCBI Taxonomy" id="6188"/>
    <lineage>
        <taxon>Eukaryota</taxon>
        <taxon>Metazoa</taxon>
        <taxon>Spiralia</taxon>
        <taxon>Lophotrochozoa</taxon>
        <taxon>Platyhelminthes</taxon>
        <taxon>Trematoda</taxon>
        <taxon>Digenea</taxon>
        <taxon>Strigeidida</taxon>
        <taxon>Schistosomatoidea</taxon>
        <taxon>Schistosomatidae</taxon>
        <taxon>Schistosoma</taxon>
    </lineage>
</organism>